<gene>
    <name evidence="2" type="ORF">Agub_g5041</name>
</gene>
<dbReference type="EMBL" id="BMAR01000006">
    <property type="protein sequence ID" value="GFR43907.1"/>
    <property type="molecule type" value="Genomic_DNA"/>
</dbReference>
<dbReference type="CDD" id="cd23157">
    <property type="entry name" value="Prefoldin_5"/>
    <property type="match status" value="1"/>
</dbReference>
<comment type="similarity">
    <text evidence="1">Belongs to the prefoldin subunit alpha family.</text>
</comment>
<evidence type="ECO:0000313" key="2">
    <source>
        <dbReference type="EMBL" id="GFR43907.1"/>
    </source>
</evidence>
<dbReference type="PANTHER" id="PTHR12674">
    <property type="entry name" value="PREFOLDIN SUBUNIT 5"/>
    <property type="match status" value="1"/>
</dbReference>
<evidence type="ECO:0008006" key="4">
    <source>
        <dbReference type="Google" id="ProtNLM"/>
    </source>
</evidence>
<dbReference type="InterPro" id="IPR004127">
    <property type="entry name" value="Prefoldin_subunit_alpha"/>
</dbReference>
<dbReference type="GO" id="GO:1990115">
    <property type="term" value="P:RNA polymerase III assembly"/>
    <property type="evidence" value="ECO:0007669"/>
    <property type="project" value="TreeGrafter"/>
</dbReference>
<dbReference type="GO" id="GO:0005737">
    <property type="term" value="C:cytoplasm"/>
    <property type="evidence" value="ECO:0007669"/>
    <property type="project" value="TreeGrafter"/>
</dbReference>
<dbReference type="GO" id="GO:0009409">
    <property type="term" value="P:response to cold"/>
    <property type="evidence" value="ECO:0007669"/>
    <property type="project" value="UniProtKB-ARBA"/>
</dbReference>
<accession>A0AAD3DNB1</accession>
<dbReference type="SUPFAM" id="SSF46579">
    <property type="entry name" value="Prefoldin"/>
    <property type="match status" value="1"/>
</dbReference>
<dbReference type="Proteomes" id="UP001054857">
    <property type="component" value="Unassembled WGS sequence"/>
</dbReference>
<organism evidence="2 3">
    <name type="scientific">Astrephomene gubernaculifera</name>
    <dbReference type="NCBI Taxonomy" id="47775"/>
    <lineage>
        <taxon>Eukaryota</taxon>
        <taxon>Viridiplantae</taxon>
        <taxon>Chlorophyta</taxon>
        <taxon>core chlorophytes</taxon>
        <taxon>Chlorophyceae</taxon>
        <taxon>CS clade</taxon>
        <taxon>Chlamydomonadales</taxon>
        <taxon>Astrephomenaceae</taxon>
        <taxon>Astrephomene</taxon>
    </lineage>
</organism>
<dbReference type="GO" id="GO:0016272">
    <property type="term" value="C:prefoldin complex"/>
    <property type="evidence" value="ECO:0007669"/>
    <property type="project" value="InterPro"/>
</dbReference>
<reference evidence="2 3" key="1">
    <citation type="journal article" date="2021" name="Sci. Rep.">
        <title>Genome sequencing of the multicellular alga Astrephomene provides insights into convergent evolution of germ-soma differentiation.</title>
        <authorList>
            <person name="Yamashita S."/>
            <person name="Yamamoto K."/>
            <person name="Matsuzaki R."/>
            <person name="Suzuki S."/>
            <person name="Yamaguchi H."/>
            <person name="Hirooka S."/>
            <person name="Minakuchi Y."/>
            <person name="Miyagishima S."/>
            <person name="Kawachi M."/>
            <person name="Toyoda A."/>
            <person name="Nozaki H."/>
        </authorList>
    </citation>
    <scope>NUCLEOTIDE SEQUENCE [LARGE SCALE GENOMIC DNA]</scope>
    <source>
        <strain evidence="2 3">NIES-4017</strain>
    </source>
</reference>
<dbReference type="NCBIfam" id="TIGR00293">
    <property type="entry name" value="prefoldin subunit alpha"/>
    <property type="match status" value="1"/>
</dbReference>
<dbReference type="GO" id="GO:0051082">
    <property type="term" value="F:unfolded protein binding"/>
    <property type="evidence" value="ECO:0007669"/>
    <property type="project" value="InterPro"/>
</dbReference>
<comment type="caution">
    <text evidence="2">The sequence shown here is derived from an EMBL/GenBank/DDBJ whole genome shotgun (WGS) entry which is preliminary data.</text>
</comment>
<dbReference type="GO" id="GO:1990113">
    <property type="term" value="P:RNA polymerase I assembly"/>
    <property type="evidence" value="ECO:0007669"/>
    <property type="project" value="TreeGrafter"/>
</dbReference>
<evidence type="ECO:0000256" key="1">
    <source>
        <dbReference type="ARBA" id="ARBA00010048"/>
    </source>
</evidence>
<dbReference type="InterPro" id="IPR011599">
    <property type="entry name" value="PFD_alpha_archaea"/>
</dbReference>
<dbReference type="GO" id="GO:0006457">
    <property type="term" value="P:protein folding"/>
    <property type="evidence" value="ECO:0007669"/>
    <property type="project" value="InterPro"/>
</dbReference>
<dbReference type="Pfam" id="PF02996">
    <property type="entry name" value="Prefoldin"/>
    <property type="match status" value="1"/>
</dbReference>
<name>A0AAD3DNB1_9CHLO</name>
<dbReference type="PANTHER" id="PTHR12674:SF2">
    <property type="entry name" value="PREFOLDIN SUBUNIT 5"/>
    <property type="match status" value="1"/>
</dbReference>
<keyword evidence="3" id="KW-1185">Reference proteome</keyword>
<sequence length="154" mass="16864">MPPKEAAEPIRLESLAPQQLAELRANLNNEIQRLSEGAAALARAAGTFNTSKKSVEQLAASKTGQSIMMPLTSSLYVSGEVDDVEKVLVDIGTGYYVEMTTADAAKYYERRIKVLQENINTIHSTLRERQNVLIQVQSILQEKIMAAQAASSRA</sequence>
<evidence type="ECO:0000313" key="3">
    <source>
        <dbReference type="Proteomes" id="UP001054857"/>
    </source>
</evidence>
<protein>
    <recommendedName>
        <fullName evidence="4">Prefoldin subunit 5</fullName>
    </recommendedName>
</protein>
<dbReference type="AlphaFoldDB" id="A0AAD3DNB1"/>
<dbReference type="GO" id="GO:1990114">
    <property type="term" value="P:RNA polymerase II core complex assembly"/>
    <property type="evidence" value="ECO:0007669"/>
    <property type="project" value="TreeGrafter"/>
</dbReference>
<proteinExistence type="inferred from homology"/>
<dbReference type="InterPro" id="IPR009053">
    <property type="entry name" value="Prefoldin"/>
</dbReference>
<dbReference type="Gene3D" id="1.10.287.370">
    <property type="match status" value="1"/>
</dbReference>